<dbReference type="PROSITE" id="PS51379">
    <property type="entry name" value="4FE4S_FER_2"/>
    <property type="match status" value="2"/>
</dbReference>
<dbReference type="NCBIfam" id="TIGR02910">
    <property type="entry name" value="sulfite_red_A"/>
    <property type="match status" value="1"/>
</dbReference>
<proteinExistence type="predicted"/>
<evidence type="ECO:0000259" key="4">
    <source>
        <dbReference type="PROSITE" id="PS51379"/>
    </source>
</evidence>
<feature type="domain" description="4Fe-4S ferredoxin-type" evidence="4">
    <location>
        <begin position="298"/>
        <end position="326"/>
    </location>
</feature>
<feature type="domain" description="4Fe-4S ferredoxin-type" evidence="4">
    <location>
        <begin position="216"/>
        <end position="247"/>
    </location>
</feature>
<gene>
    <name evidence="5" type="ORF">MTY_2279</name>
</gene>
<protein>
    <submittedName>
        <fullName evidence="5">Ferredoxin</fullName>
    </submittedName>
</protein>
<dbReference type="InterPro" id="IPR017900">
    <property type="entry name" value="4Fe4S_Fe_S_CS"/>
</dbReference>
<keyword evidence="3" id="KW-0411">Iron-sulfur</keyword>
<dbReference type="RefSeq" id="WP_025774653.1">
    <property type="nucleotide sequence ID" value="NZ_DF238840.1"/>
</dbReference>
<keyword evidence="2" id="KW-0408">Iron</keyword>
<evidence type="ECO:0000256" key="3">
    <source>
        <dbReference type="ARBA" id="ARBA00023014"/>
    </source>
</evidence>
<dbReference type="PANTHER" id="PTHR40447">
    <property type="entry name" value="ANAEROBIC SULFITE REDUCTASE SUBUNIT A"/>
    <property type="match status" value="1"/>
</dbReference>
<evidence type="ECO:0000256" key="2">
    <source>
        <dbReference type="ARBA" id="ARBA00023004"/>
    </source>
</evidence>
<dbReference type="InterPro" id="IPR014259">
    <property type="entry name" value="Sulphite_reductase_A"/>
</dbReference>
<evidence type="ECO:0000256" key="1">
    <source>
        <dbReference type="ARBA" id="ARBA00022723"/>
    </source>
</evidence>
<evidence type="ECO:0000313" key="5">
    <source>
        <dbReference type="EMBL" id="GAF26939.1"/>
    </source>
</evidence>
<dbReference type="Pfam" id="PF17179">
    <property type="entry name" value="Fer4_22"/>
    <property type="match status" value="1"/>
</dbReference>
<reference evidence="5" key="1">
    <citation type="journal article" date="2014" name="Gene">
        <title>Genome-guided analysis of transformation efficiency and carbon dioxide assimilation by Moorella thermoacetica Y72.</title>
        <authorList>
            <person name="Tsukahara K."/>
            <person name="Kita A."/>
            <person name="Nakashimada Y."/>
            <person name="Hoshino T."/>
            <person name="Murakami K."/>
        </authorList>
    </citation>
    <scope>NUCLEOTIDE SEQUENCE [LARGE SCALE GENOMIC DNA]</scope>
    <source>
        <strain evidence="5">Y72</strain>
    </source>
</reference>
<sequence length="340" mass="38321">MEYKLTPAGLAALLDELVTSRRVFGPVRYAGKGRLAGTDLITYGPVKGLADVVWDARTTFSPKEVFFPVKESLFYFSDGEITESALKASEILETVVFLRACDLNAVTRLDKIFLENGPAADNYYARRRQHTHFVLMECQESFPGCFCVSMGTNRATGHQAALRPEGGYYLLQALAEPWLSLGERYGQPADVEPVWVQKNSLTVKVPDRVDTSLFQHELWREYSSRCIACGRCTLSCPTCSCFSVQDIFYRDNPERGERRRVWASCQIDGFTDMAGGHKVREDRGERMRFKVLHKIDDFRRRFGINMCVGCGRCEEVCPEYISFARCVNTLSQLMNGGAGA</sequence>
<accession>A0A0S6UJ11</accession>
<dbReference type="GO" id="GO:0051536">
    <property type="term" value="F:iron-sulfur cluster binding"/>
    <property type="evidence" value="ECO:0007669"/>
    <property type="project" value="UniProtKB-KW"/>
</dbReference>
<dbReference type="EMBL" id="DF238840">
    <property type="protein sequence ID" value="GAF26939.1"/>
    <property type="molecule type" value="Genomic_DNA"/>
</dbReference>
<dbReference type="GO" id="GO:0046872">
    <property type="term" value="F:metal ion binding"/>
    <property type="evidence" value="ECO:0007669"/>
    <property type="project" value="UniProtKB-KW"/>
</dbReference>
<keyword evidence="1" id="KW-0479">Metal-binding</keyword>
<dbReference type="Proteomes" id="UP000063718">
    <property type="component" value="Unassembled WGS sequence"/>
</dbReference>
<dbReference type="InterPro" id="IPR009051">
    <property type="entry name" value="Helical_ferredxn"/>
</dbReference>
<dbReference type="PANTHER" id="PTHR40447:SF1">
    <property type="entry name" value="ANAEROBIC SULFITE REDUCTASE SUBUNIT A"/>
    <property type="match status" value="1"/>
</dbReference>
<dbReference type="Gene3D" id="1.10.1060.10">
    <property type="entry name" value="Alpha-helical ferredoxin"/>
    <property type="match status" value="1"/>
</dbReference>
<organism evidence="5">
    <name type="scientific">Moorella thermoacetica Y72</name>
    <dbReference type="NCBI Taxonomy" id="1325331"/>
    <lineage>
        <taxon>Bacteria</taxon>
        <taxon>Bacillati</taxon>
        <taxon>Bacillota</taxon>
        <taxon>Clostridia</taxon>
        <taxon>Neomoorellales</taxon>
        <taxon>Neomoorellaceae</taxon>
        <taxon>Neomoorella</taxon>
    </lineage>
</organism>
<dbReference type="InterPro" id="IPR017896">
    <property type="entry name" value="4Fe4S_Fe-S-bd"/>
</dbReference>
<dbReference type="SUPFAM" id="SSF46548">
    <property type="entry name" value="alpha-helical ferredoxin"/>
    <property type="match status" value="1"/>
</dbReference>
<dbReference type="AlphaFoldDB" id="A0A0S6UJ11"/>
<name>A0A0S6UJ11_NEOTH</name>
<dbReference type="PROSITE" id="PS00198">
    <property type="entry name" value="4FE4S_FER_1"/>
    <property type="match status" value="2"/>
</dbReference>